<dbReference type="OrthoDB" id="6024794at2"/>
<dbReference type="SUPFAM" id="SSF55961">
    <property type="entry name" value="Bet v1-like"/>
    <property type="match status" value="1"/>
</dbReference>
<evidence type="ECO:0000313" key="2">
    <source>
        <dbReference type="Proteomes" id="UP000035722"/>
    </source>
</evidence>
<accession>A0A024H836</accession>
<dbReference type="Proteomes" id="UP000035722">
    <property type="component" value="Unassembled WGS sequence"/>
</dbReference>
<evidence type="ECO:0000313" key="1">
    <source>
        <dbReference type="EMBL" id="CCQ48153.1"/>
    </source>
</evidence>
<gene>
    <name evidence="1" type="ORF">ARTSIC4J27_4151</name>
</gene>
<dbReference type="STRING" id="861266.ARTSIC4J27_4151"/>
<dbReference type="EMBL" id="CAQI01000054">
    <property type="protein sequence ID" value="CCQ48153.1"/>
    <property type="molecule type" value="Genomic_DNA"/>
</dbReference>
<dbReference type="InterPro" id="IPR023393">
    <property type="entry name" value="START-like_dom_sf"/>
</dbReference>
<dbReference type="AlphaFoldDB" id="A0A024H836"/>
<proteinExistence type="predicted"/>
<sequence length="147" mass="16377">MAIILKAANLSVTPAAAWDIVDRFMRADIRVFSFIKENRIEGPVRTVISDVAGGLEQPELNITIDPEHMYASYTVLESAFWKATYHHGSMRVFDTGDGRCRFEWITDVAPDSWAAELDGEYMDALWSDLVKVLETGKEAPLPQVAGA</sequence>
<comment type="caution">
    <text evidence="1">The sequence shown here is derived from an EMBL/GenBank/DDBJ whole genome shotgun (WGS) entry which is preliminary data.</text>
</comment>
<reference evidence="2" key="1">
    <citation type="journal article" date="2014" name="Genome Announc.">
        <title>Genome Sequence of Arthrobacter siccitolerans 4J27, a Xeroprotectant-Producing Desiccation-Tolerant Microorganism.</title>
        <authorList>
            <person name="Manzanera M."/>
            <person name="Santa-Cruz-Calvo L."/>
            <person name="Vilchez J.I."/>
            <person name="Garcia-Fontana C."/>
            <person name="Silva-Castro G.A."/>
            <person name="Calvo C."/>
            <person name="Gonzalez-Lopez J."/>
        </authorList>
    </citation>
    <scope>NUCLEOTIDE SEQUENCE [LARGE SCALE GENOMIC DNA]</scope>
    <source>
        <strain evidence="2">4J27</strain>
    </source>
</reference>
<dbReference type="Gene3D" id="3.30.530.20">
    <property type="match status" value="1"/>
</dbReference>
<organism evidence="1 2">
    <name type="scientific">Pseudarthrobacter siccitolerans</name>
    <dbReference type="NCBI Taxonomy" id="861266"/>
    <lineage>
        <taxon>Bacteria</taxon>
        <taxon>Bacillati</taxon>
        <taxon>Actinomycetota</taxon>
        <taxon>Actinomycetes</taxon>
        <taxon>Micrococcales</taxon>
        <taxon>Micrococcaceae</taxon>
        <taxon>Pseudarthrobacter</taxon>
    </lineage>
</organism>
<keyword evidence="2" id="KW-1185">Reference proteome</keyword>
<dbReference type="RefSeq" id="WP_050056973.1">
    <property type="nucleotide sequence ID" value="NZ_CAQI01000054.1"/>
</dbReference>
<evidence type="ECO:0008006" key="3">
    <source>
        <dbReference type="Google" id="ProtNLM"/>
    </source>
</evidence>
<name>A0A024H836_9MICC</name>
<protein>
    <recommendedName>
        <fullName evidence="3">Polyketide cyclase / dehydrase and lipid transport family protein</fullName>
    </recommendedName>
</protein>